<dbReference type="EMBL" id="KE145363">
    <property type="protein sequence ID" value="EPE30975.1"/>
    <property type="molecule type" value="Genomic_DNA"/>
</dbReference>
<reference evidence="2 3" key="1">
    <citation type="journal article" date="2013" name="BMC Genomics">
        <title>Genomics-driven discovery of the pneumocandin biosynthetic gene cluster in the fungus Glarea lozoyensis.</title>
        <authorList>
            <person name="Chen L."/>
            <person name="Yue Q."/>
            <person name="Zhang X."/>
            <person name="Xiang M."/>
            <person name="Wang C."/>
            <person name="Li S."/>
            <person name="Che Y."/>
            <person name="Ortiz-Lopez F.J."/>
            <person name="Bills G.F."/>
            <person name="Liu X."/>
            <person name="An Z."/>
        </authorList>
    </citation>
    <scope>NUCLEOTIDE SEQUENCE [LARGE SCALE GENOMIC DNA]</scope>
    <source>
        <strain evidence="3">ATCC 20868 / MF5171</strain>
    </source>
</reference>
<evidence type="ECO:0000313" key="2">
    <source>
        <dbReference type="EMBL" id="EPE30975.1"/>
    </source>
</evidence>
<protein>
    <submittedName>
        <fullName evidence="2">Uncharacterized protein</fullName>
    </submittedName>
</protein>
<dbReference type="eggNOG" id="ENOG502S64G">
    <property type="taxonomic scope" value="Eukaryota"/>
</dbReference>
<dbReference type="OrthoDB" id="509124at2759"/>
<dbReference type="InterPro" id="IPR023393">
    <property type="entry name" value="START-like_dom_sf"/>
</dbReference>
<organism evidence="2 3">
    <name type="scientific">Glarea lozoyensis (strain ATCC 20868 / MF5171)</name>
    <dbReference type="NCBI Taxonomy" id="1116229"/>
    <lineage>
        <taxon>Eukaryota</taxon>
        <taxon>Fungi</taxon>
        <taxon>Dikarya</taxon>
        <taxon>Ascomycota</taxon>
        <taxon>Pezizomycotina</taxon>
        <taxon>Leotiomycetes</taxon>
        <taxon>Helotiales</taxon>
        <taxon>Helotiaceae</taxon>
        <taxon>Glarea</taxon>
    </lineage>
</organism>
<dbReference type="HOGENOM" id="CLU_069867_3_1_1"/>
<feature type="compositionally biased region" description="Basic and acidic residues" evidence="1">
    <location>
        <begin position="183"/>
        <end position="195"/>
    </location>
</feature>
<dbReference type="PANTHER" id="PTHR36166">
    <property type="entry name" value="CHROMOSOME 9, WHOLE GENOME SHOTGUN SEQUENCE"/>
    <property type="match status" value="1"/>
</dbReference>
<dbReference type="AlphaFoldDB" id="S3CZE0"/>
<evidence type="ECO:0000313" key="3">
    <source>
        <dbReference type="Proteomes" id="UP000016922"/>
    </source>
</evidence>
<dbReference type="Gene3D" id="3.30.530.20">
    <property type="match status" value="1"/>
</dbReference>
<sequence>METASGLWGRIKRTVWETKVHSEIEIAKNVEGVREKFLQFDLIPQYHSGFILSLTPMPLGKTGAELVPGDRMHNKLGGIVARPTILENSPTAFRWRGPWPYTYLNLLCGWHTFKFEPSKTNPGHTLFTHEETFTGPLAWVMGLETPNRKTLVKFYKYNTDFRAWVEEGVMNGESANAEDGEDMSDHVGESLSKDKPVPLITIKEVK</sequence>
<dbReference type="PANTHER" id="PTHR36166:SF1">
    <property type="entry name" value="SRPBCC DOMAIN-CONTAINING PROTEIN"/>
    <property type="match status" value="1"/>
</dbReference>
<keyword evidence="3" id="KW-1185">Reference proteome</keyword>
<dbReference type="GeneID" id="19462997"/>
<dbReference type="SUPFAM" id="SSF55961">
    <property type="entry name" value="Bet v1-like"/>
    <property type="match status" value="1"/>
</dbReference>
<dbReference type="KEGG" id="glz:GLAREA_03942"/>
<feature type="region of interest" description="Disordered" evidence="1">
    <location>
        <begin position="174"/>
        <end position="195"/>
    </location>
</feature>
<name>S3CZE0_GLAL2</name>
<dbReference type="RefSeq" id="XP_008082386.1">
    <property type="nucleotide sequence ID" value="XM_008084195.1"/>
</dbReference>
<gene>
    <name evidence="2" type="ORF">GLAREA_03942</name>
</gene>
<accession>S3CZE0</accession>
<dbReference type="OMA" id="HRFSFEC"/>
<evidence type="ECO:0000256" key="1">
    <source>
        <dbReference type="SAM" id="MobiDB-lite"/>
    </source>
</evidence>
<dbReference type="Proteomes" id="UP000016922">
    <property type="component" value="Unassembled WGS sequence"/>
</dbReference>
<proteinExistence type="predicted"/>